<dbReference type="EMBL" id="AVPK01000002">
    <property type="protein sequence ID" value="KGN38874.1"/>
    <property type="molecule type" value="Genomic_DNA"/>
</dbReference>
<accession>A0A0A0JQ63</accession>
<evidence type="ECO:0000313" key="2">
    <source>
        <dbReference type="Proteomes" id="UP000030011"/>
    </source>
</evidence>
<evidence type="ECO:0000313" key="1">
    <source>
        <dbReference type="EMBL" id="KGN38874.1"/>
    </source>
</evidence>
<proteinExistence type="predicted"/>
<organism evidence="1 2">
    <name type="scientific">Knoellia subterranea KCTC 19937</name>
    <dbReference type="NCBI Taxonomy" id="1385521"/>
    <lineage>
        <taxon>Bacteria</taxon>
        <taxon>Bacillati</taxon>
        <taxon>Actinomycetota</taxon>
        <taxon>Actinomycetes</taxon>
        <taxon>Micrococcales</taxon>
        <taxon>Intrasporangiaceae</taxon>
        <taxon>Knoellia</taxon>
    </lineage>
</organism>
<dbReference type="Proteomes" id="UP000030011">
    <property type="component" value="Unassembled WGS sequence"/>
</dbReference>
<protein>
    <submittedName>
        <fullName evidence="1">Uncharacterized protein</fullName>
    </submittedName>
</protein>
<gene>
    <name evidence="1" type="ORF">N803_08325</name>
</gene>
<comment type="caution">
    <text evidence="1">The sequence shown here is derived from an EMBL/GenBank/DDBJ whole genome shotgun (WGS) entry which is preliminary data.</text>
</comment>
<sequence length="254" mass="26477">MPELPASVRIALWATSAWTRGEELEDALTSALPDIDAVGAGVRTLDLWRDLGERTVLVALPASGDTTGLPGCSPDARAAAVDAEECLVAPGLGALLVPTWSTFGPPGATGPDAGTRLDWTAYDCDPVPIHRVEALDPRESTRLLTTTVLEMTAQLDALGGQPFDAAAAREALPKPGAWALPEELPGTTLRAITFAASIGAAAAAGIDGPQDALDSRTHHRRLDLLRELHRVAERALADATNAGVVAVAHPRTSR</sequence>
<reference evidence="1 2" key="1">
    <citation type="submission" date="2013-08" db="EMBL/GenBank/DDBJ databases">
        <title>The genome sequence of Knoellia subterranea.</title>
        <authorList>
            <person name="Zhu W."/>
            <person name="Wang G."/>
        </authorList>
    </citation>
    <scope>NUCLEOTIDE SEQUENCE [LARGE SCALE GENOMIC DNA]</scope>
    <source>
        <strain evidence="1 2">KCTC 19937</strain>
    </source>
</reference>
<name>A0A0A0JQ63_9MICO</name>
<dbReference type="RefSeq" id="WP_035903117.1">
    <property type="nucleotide sequence ID" value="NZ_AVPK01000002.1"/>
</dbReference>
<dbReference type="STRING" id="1385521.N803_08325"/>
<dbReference type="eggNOG" id="ENOG5031VSE">
    <property type="taxonomic scope" value="Bacteria"/>
</dbReference>
<dbReference type="OrthoDB" id="5141834at2"/>
<keyword evidence="2" id="KW-1185">Reference proteome</keyword>
<dbReference type="AlphaFoldDB" id="A0A0A0JQ63"/>